<comment type="caution">
    <text evidence="6">The sequence shown here is derived from an EMBL/GenBank/DDBJ whole genome shotgun (WGS) entry which is preliminary data.</text>
</comment>
<dbReference type="RefSeq" id="WP_200358698.1">
    <property type="nucleotide sequence ID" value="NZ_JAENIL010000071.1"/>
</dbReference>
<keyword evidence="3 6" id="KW-0238">DNA-binding</keyword>
<name>A0A934S659_9BACT</name>
<dbReference type="InterPro" id="IPR000843">
    <property type="entry name" value="HTH_LacI"/>
</dbReference>
<reference evidence="6" key="1">
    <citation type="submission" date="2021-01" db="EMBL/GenBank/DDBJ databases">
        <title>Modified the classification status of verrucomicrobia.</title>
        <authorList>
            <person name="Feng X."/>
        </authorList>
    </citation>
    <scope>NUCLEOTIDE SEQUENCE</scope>
    <source>
        <strain evidence="6">KCTC 13126</strain>
    </source>
</reference>
<dbReference type="SMART" id="SM00354">
    <property type="entry name" value="HTH_LACI"/>
    <property type="match status" value="1"/>
</dbReference>
<keyword evidence="7" id="KW-1185">Reference proteome</keyword>
<dbReference type="SUPFAM" id="SSF47413">
    <property type="entry name" value="lambda repressor-like DNA-binding domains"/>
    <property type="match status" value="1"/>
</dbReference>
<evidence type="ECO:0000256" key="4">
    <source>
        <dbReference type="ARBA" id="ARBA00023163"/>
    </source>
</evidence>
<dbReference type="GO" id="GO:0000976">
    <property type="term" value="F:transcription cis-regulatory region binding"/>
    <property type="evidence" value="ECO:0007669"/>
    <property type="project" value="TreeGrafter"/>
</dbReference>
<gene>
    <name evidence="6" type="ORF">JIN87_24680</name>
</gene>
<dbReference type="PROSITE" id="PS50932">
    <property type="entry name" value="HTH_LACI_2"/>
    <property type="match status" value="1"/>
</dbReference>
<dbReference type="InterPro" id="IPR010982">
    <property type="entry name" value="Lambda_DNA-bd_dom_sf"/>
</dbReference>
<dbReference type="CDD" id="cd01392">
    <property type="entry name" value="HTH_LacI"/>
    <property type="match status" value="1"/>
</dbReference>
<dbReference type="Gene3D" id="1.10.260.40">
    <property type="entry name" value="lambda repressor-like DNA-binding domains"/>
    <property type="match status" value="1"/>
</dbReference>
<dbReference type="InterPro" id="IPR028082">
    <property type="entry name" value="Peripla_BP_I"/>
</dbReference>
<evidence type="ECO:0000256" key="1">
    <source>
        <dbReference type="ARBA" id="ARBA00022491"/>
    </source>
</evidence>
<dbReference type="PANTHER" id="PTHR30146:SF148">
    <property type="entry name" value="HTH-TYPE TRANSCRIPTIONAL REPRESSOR PURR-RELATED"/>
    <property type="match status" value="1"/>
</dbReference>
<evidence type="ECO:0000313" key="7">
    <source>
        <dbReference type="Proteomes" id="UP000617628"/>
    </source>
</evidence>
<dbReference type="EMBL" id="JAENIL010000071">
    <property type="protein sequence ID" value="MBK1880104.1"/>
    <property type="molecule type" value="Genomic_DNA"/>
</dbReference>
<evidence type="ECO:0000313" key="6">
    <source>
        <dbReference type="EMBL" id="MBK1880104.1"/>
    </source>
</evidence>
<dbReference type="Proteomes" id="UP000617628">
    <property type="component" value="Unassembled WGS sequence"/>
</dbReference>
<dbReference type="GO" id="GO:0003700">
    <property type="term" value="F:DNA-binding transcription factor activity"/>
    <property type="evidence" value="ECO:0007669"/>
    <property type="project" value="TreeGrafter"/>
</dbReference>
<evidence type="ECO:0000256" key="3">
    <source>
        <dbReference type="ARBA" id="ARBA00023125"/>
    </source>
</evidence>
<feature type="domain" description="HTH lacI-type" evidence="5">
    <location>
        <begin position="10"/>
        <end position="64"/>
    </location>
</feature>
<sequence>MGTPNSRKKVSLRDIAKEVGLSVSAVSLAMRNSSKVSPERRKEVLDTAERLGYKKDGRIVELMEHLRTKRDDRLISKVAVLVPEIKQEELKRFPFIRRILDGLEEQAEESGYGLDVIYLEDLKASPKRLKGILTARGIKGVIAVPWVSGVGSLKLDLEELCVATAGYSIIEPMLNRACTNYLQMMDELIEQACRLGYKRIGFIMTYTRGGIGHKLFASSFLFYSMLIEESQRIPILPRRDICEGKVKEWMDTYKPDVVISSEMVRGMLADLGYDMPKDLGFASIDIAEGPDYVSGVDHRHELVGREALKLAVADVNLNKTGLPENPKVVTVDSHYHSGETLRRVGEPIDIKIRSAVHNEAGE</sequence>
<dbReference type="PANTHER" id="PTHR30146">
    <property type="entry name" value="LACI-RELATED TRANSCRIPTIONAL REPRESSOR"/>
    <property type="match status" value="1"/>
</dbReference>
<keyword evidence="2" id="KW-0805">Transcription regulation</keyword>
<dbReference type="Gene3D" id="3.40.50.2300">
    <property type="match status" value="1"/>
</dbReference>
<accession>A0A934S659</accession>
<organism evidence="6 7">
    <name type="scientific">Pelagicoccus mobilis</name>
    <dbReference type="NCBI Taxonomy" id="415221"/>
    <lineage>
        <taxon>Bacteria</taxon>
        <taxon>Pseudomonadati</taxon>
        <taxon>Verrucomicrobiota</taxon>
        <taxon>Opitutia</taxon>
        <taxon>Puniceicoccales</taxon>
        <taxon>Pelagicoccaceae</taxon>
        <taxon>Pelagicoccus</taxon>
    </lineage>
</organism>
<proteinExistence type="predicted"/>
<keyword evidence="4" id="KW-0804">Transcription</keyword>
<dbReference type="Pfam" id="PF00356">
    <property type="entry name" value="LacI"/>
    <property type="match status" value="1"/>
</dbReference>
<evidence type="ECO:0000259" key="5">
    <source>
        <dbReference type="PROSITE" id="PS50932"/>
    </source>
</evidence>
<protein>
    <submittedName>
        <fullName evidence="6">LacI family DNA-binding transcriptional regulator</fullName>
    </submittedName>
</protein>
<keyword evidence="1" id="KW-0678">Repressor</keyword>
<dbReference type="SUPFAM" id="SSF53822">
    <property type="entry name" value="Periplasmic binding protein-like I"/>
    <property type="match status" value="1"/>
</dbReference>
<evidence type="ECO:0000256" key="2">
    <source>
        <dbReference type="ARBA" id="ARBA00023015"/>
    </source>
</evidence>
<dbReference type="AlphaFoldDB" id="A0A934S659"/>